<organism evidence="3 4">
    <name type="scientific">Ruminococcus flavefaciens</name>
    <dbReference type="NCBI Taxonomy" id="1265"/>
    <lineage>
        <taxon>Bacteria</taxon>
        <taxon>Bacillati</taxon>
        <taxon>Bacillota</taxon>
        <taxon>Clostridia</taxon>
        <taxon>Eubacteriales</taxon>
        <taxon>Oscillospiraceae</taxon>
        <taxon>Ruminococcus</taxon>
    </lineage>
</organism>
<evidence type="ECO:0000259" key="2">
    <source>
        <dbReference type="Pfam" id="PF22599"/>
    </source>
</evidence>
<dbReference type="OrthoDB" id="1822466at2"/>
<sequence length="179" mass="19283">MKKKAFAAMAAALLLTGCSNPFDKNDAEEAAVTTTAPVTTTEAPEIPTATLPQKMIYLRMGDDESAEPFLTSDHITDCSMEIVPDQPDNSTYVVDIFFDDEGKDIFAQKTEEAANNGGVISIWYNDYIISRATVNAPITDGAAVISNLDMNSAAKIAGWIYECINAKDTNNSNEGEQNG</sequence>
<dbReference type="RefSeq" id="WP_109726999.1">
    <property type="nucleotide sequence ID" value="NZ_CACVSX010000044.1"/>
</dbReference>
<protein>
    <recommendedName>
        <fullName evidence="2">SecDF P1 head subdomain domain-containing protein</fullName>
    </recommendedName>
</protein>
<comment type="caution">
    <text evidence="3">The sequence shown here is derived from an EMBL/GenBank/DDBJ whole genome shotgun (WGS) entry which is preliminary data.</text>
</comment>
<name>A0A315YJJ3_RUMFL</name>
<dbReference type="PROSITE" id="PS51257">
    <property type="entry name" value="PROKAR_LIPOPROTEIN"/>
    <property type="match status" value="1"/>
</dbReference>
<dbReference type="EMBL" id="QGDI01000009">
    <property type="protein sequence ID" value="PWJ11485.1"/>
    <property type="molecule type" value="Genomic_DNA"/>
</dbReference>
<evidence type="ECO:0000313" key="3">
    <source>
        <dbReference type="EMBL" id="PWJ11485.1"/>
    </source>
</evidence>
<accession>A0A315YJJ3</accession>
<gene>
    <name evidence="3" type="ORF">IE37_02248</name>
</gene>
<feature type="domain" description="SecDF P1 head subdomain" evidence="2">
    <location>
        <begin position="67"/>
        <end position="156"/>
    </location>
</feature>
<dbReference type="Proteomes" id="UP000245720">
    <property type="component" value="Unassembled WGS sequence"/>
</dbReference>
<reference evidence="3 4" key="1">
    <citation type="submission" date="2018-05" db="EMBL/GenBank/DDBJ databases">
        <title>The Hungate 1000. A catalogue of reference genomes from the rumen microbiome.</title>
        <authorList>
            <person name="Kelly W."/>
        </authorList>
    </citation>
    <scope>NUCLEOTIDE SEQUENCE [LARGE SCALE GENOMIC DNA]</scope>
    <source>
        <strain evidence="3 4">SAb67</strain>
    </source>
</reference>
<dbReference type="Pfam" id="PF22599">
    <property type="entry name" value="SecDF_P1_head"/>
    <property type="match status" value="1"/>
</dbReference>
<evidence type="ECO:0000256" key="1">
    <source>
        <dbReference type="SAM" id="SignalP"/>
    </source>
</evidence>
<proteinExistence type="predicted"/>
<dbReference type="AlphaFoldDB" id="A0A315YJJ3"/>
<feature type="chain" id="PRO_5039334181" description="SecDF P1 head subdomain domain-containing protein" evidence="1">
    <location>
        <begin position="22"/>
        <end position="179"/>
    </location>
</feature>
<evidence type="ECO:0000313" key="4">
    <source>
        <dbReference type="Proteomes" id="UP000245720"/>
    </source>
</evidence>
<dbReference type="Gene3D" id="3.30.1360.200">
    <property type="match status" value="1"/>
</dbReference>
<dbReference type="InterPro" id="IPR054384">
    <property type="entry name" value="SecDF_P1_head"/>
</dbReference>
<keyword evidence="1" id="KW-0732">Signal</keyword>
<feature type="signal peptide" evidence="1">
    <location>
        <begin position="1"/>
        <end position="21"/>
    </location>
</feature>